<evidence type="ECO:0000256" key="1">
    <source>
        <dbReference type="ARBA" id="ARBA00004240"/>
    </source>
</evidence>
<feature type="compositionally biased region" description="Pro residues" evidence="10">
    <location>
        <begin position="888"/>
        <end position="897"/>
    </location>
</feature>
<evidence type="ECO:0000256" key="3">
    <source>
        <dbReference type="ARBA" id="ARBA00022448"/>
    </source>
</evidence>
<keyword evidence="7" id="KW-0931">ER-Golgi transport</keyword>
<name>A0AAW1L3C5_POPJA</name>
<evidence type="ECO:0008006" key="13">
    <source>
        <dbReference type="Google" id="ProtNLM"/>
    </source>
</evidence>
<evidence type="ECO:0000256" key="4">
    <source>
        <dbReference type="ARBA" id="ARBA00022574"/>
    </source>
</evidence>
<evidence type="ECO:0000256" key="9">
    <source>
        <dbReference type="PROSITE-ProRule" id="PRU00221"/>
    </source>
</evidence>
<dbReference type="SUPFAM" id="SSF50978">
    <property type="entry name" value="WD40 repeat-like"/>
    <property type="match status" value="1"/>
</dbReference>
<dbReference type="GO" id="GO:0005198">
    <property type="term" value="F:structural molecule activity"/>
    <property type="evidence" value="ECO:0007669"/>
    <property type="project" value="TreeGrafter"/>
</dbReference>
<dbReference type="InterPro" id="IPR040251">
    <property type="entry name" value="SEC31-like"/>
</dbReference>
<dbReference type="Pfam" id="PF00400">
    <property type="entry name" value="WD40"/>
    <property type="match status" value="1"/>
</dbReference>
<comment type="subcellular location">
    <subcellularLocation>
        <location evidence="1">Endoplasmic reticulum</location>
    </subcellularLocation>
</comment>
<organism evidence="11 12">
    <name type="scientific">Popillia japonica</name>
    <name type="common">Japanese beetle</name>
    <dbReference type="NCBI Taxonomy" id="7064"/>
    <lineage>
        <taxon>Eukaryota</taxon>
        <taxon>Metazoa</taxon>
        <taxon>Ecdysozoa</taxon>
        <taxon>Arthropoda</taxon>
        <taxon>Hexapoda</taxon>
        <taxon>Insecta</taxon>
        <taxon>Pterygota</taxon>
        <taxon>Neoptera</taxon>
        <taxon>Endopterygota</taxon>
        <taxon>Coleoptera</taxon>
        <taxon>Polyphaga</taxon>
        <taxon>Scarabaeiformia</taxon>
        <taxon>Scarabaeidae</taxon>
        <taxon>Rutelinae</taxon>
        <taxon>Popillia</taxon>
    </lineage>
</organism>
<dbReference type="InterPro" id="IPR001680">
    <property type="entry name" value="WD40_rpt"/>
</dbReference>
<dbReference type="PANTHER" id="PTHR13923:SF11">
    <property type="entry name" value="SECRETORY 31, ISOFORM D"/>
    <property type="match status" value="1"/>
</dbReference>
<protein>
    <recommendedName>
        <fullName evidence="13">Protein transport protein Sec31A</fullName>
    </recommendedName>
</protein>
<keyword evidence="4 9" id="KW-0853">WD repeat</keyword>
<sequence>MKFDISFIQQKIVDRGLATLEVTRLRISTCTSPSLQQINSAIVHTMKVKDIERTANIAWSSIKHPSILLAAGTAAQQFDASFSTNASLEIYALNVSDPSLDTELLGSTNCEHRFHKIIWGSFGAGSNGTIVGGCDNGIIQIYNVEKVLAGESSLEASHSNHIGAVHALDFNPFQENLLATGASESEIYIWDMNNTSKPMTPGSKPQPYEDIVAIQWNKAVQPILAATFVSKCLVWDLRKNEPIIKLTDTVSRIRWKSVAWHPQIATQLCIASEEDQAPTIQLWDLRFATQALNTFENHQRGILSMAWCLADPDLLISSGKDNRILCWNPNSTNPGGEVLSEIARTNQWNFDVSWCPKSPVLIGSPSFDGHISVYTVMGGHSNKQIQTWNGWVFTRLIRSLIVFLEWMGIYKLTPVPQQTTHPAYNDISKAPKWMKKPVSAKFGFGGKLISLTTEKPQHNAQTGQIESPMHLVYISQVITESELVNKSAQLEQAMEYGNFIDYCKNKADLTTDQHKKYIWHFLRAHFEENSQSELLNLLGYRLEDINNKLDQVVGNLSVDDISDGISNLHAQNDFNNLGGGDDFERILKTYEAKKQKQFEIKTGDDTEGLITEAILMGNIEAAVELCMKAKKFTEAIILARTGGDDLFRKTQYRYLKEKDNVLSPLITSLINSDWNNIVDNCNIKNWKEALVAILRHCNDLEYPSLCERLGNRLLEESVNNPKLAQDAQLCYICSGSFDQLVHSWSGRAKHSTKDLQELVELVMLLKKAIEYQGRVVEIQGGLADILSKYAFILASQGNLQTALNYLGNSTSDKVVELRNRLFVCLGQEPAYTQKRPSIASGYPPISPKATYPANPAYNHFNTNPIANVFGGGPPTPTWQAPPTRTFSPAPPPQPARPPSAVIISPQPARPPSAGSTTQSGGSGLHSRAKYVLDPSVQSNTNMSSMNMNQNPVMPAIPTQSAFQTNALNNYNSNPYKPPIPNALNQTTLPPSPAYEAIGSYGQIPQQNRFMTTKPNPAFAPQPVNQFVPSSIPANVPPAAPPTFTPGVPAATVAENLYGNPPPMKTDLGGSTPGWNDPPAFTKSVKSQPKSEVASQDPITHPIYGAAPVPITTPNSMYGNPGGIPNQPAMYGQPLNQNNFGNYQPTMPPPGDMYNPAAFNTQAINPNAFATNAVNSNLNHQQNVMGTVERPQPIQKAPIPEEHIHMQTVFDELRSRCSGAANNPQMKRKLDDVSRKLENLYDLLRERKLTPNTLTSLHQMCQMLQNGDYASIQRLQTELAESPDFAQIASFMPGIKVLLQCAQQLQVYLR</sequence>
<dbReference type="GO" id="GO:0070971">
    <property type="term" value="C:endoplasmic reticulum exit site"/>
    <property type="evidence" value="ECO:0007669"/>
    <property type="project" value="TreeGrafter"/>
</dbReference>
<dbReference type="FunFam" id="1.25.40.1030:FF:000011">
    <property type="entry name" value="SEC31 homolog B, COPII coat complex component"/>
    <property type="match status" value="1"/>
</dbReference>
<comment type="caution">
    <text evidence="11">The sequence shown here is derived from an EMBL/GenBank/DDBJ whole genome shotgun (WGS) entry which is preliminary data.</text>
</comment>
<dbReference type="PROSITE" id="PS50082">
    <property type="entry name" value="WD_REPEATS_2"/>
    <property type="match status" value="1"/>
</dbReference>
<evidence type="ECO:0000256" key="7">
    <source>
        <dbReference type="ARBA" id="ARBA00022892"/>
    </source>
</evidence>
<dbReference type="Gene3D" id="1.25.40.1030">
    <property type="match status" value="1"/>
</dbReference>
<feature type="region of interest" description="Disordered" evidence="10">
    <location>
        <begin position="868"/>
        <end position="926"/>
    </location>
</feature>
<proteinExistence type="inferred from homology"/>
<feature type="repeat" description="WD" evidence="9">
    <location>
        <begin position="158"/>
        <end position="200"/>
    </location>
</feature>
<evidence type="ECO:0000313" key="12">
    <source>
        <dbReference type="Proteomes" id="UP001458880"/>
    </source>
</evidence>
<dbReference type="Gene3D" id="2.130.10.10">
    <property type="entry name" value="YVTN repeat-like/Quinoprotein amine dehydrogenase"/>
    <property type="match status" value="1"/>
</dbReference>
<dbReference type="InterPro" id="IPR015943">
    <property type="entry name" value="WD40/YVTN_repeat-like_dom_sf"/>
</dbReference>
<keyword evidence="3" id="KW-0813">Transport</keyword>
<dbReference type="Gene3D" id="1.20.940.10">
    <property type="entry name" value="Functional domain of the splicing factor Prp18"/>
    <property type="match status" value="1"/>
</dbReference>
<dbReference type="EMBL" id="JASPKY010000178">
    <property type="protein sequence ID" value="KAK9727540.1"/>
    <property type="molecule type" value="Genomic_DNA"/>
</dbReference>
<evidence type="ECO:0000313" key="11">
    <source>
        <dbReference type="EMBL" id="KAK9727540.1"/>
    </source>
</evidence>
<evidence type="ECO:0000256" key="5">
    <source>
        <dbReference type="ARBA" id="ARBA00022737"/>
    </source>
</evidence>
<keyword evidence="8" id="KW-0653">Protein transport</keyword>
<accession>A0AAW1L3C5</accession>
<comment type="similarity">
    <text evidence="2">Belongs to the WD repeat SEC31 family.</text>
</comment>
<evidence type="ECO:0000256" key="10">
    <source>
        <dbReference type="SAM" id="MobiDB-lite"/>
    </source>
</evidence>
<keyword evidence="12" id="KW-1185">Reference proteome</keyword>
<evidence type="ECO:0000256" key="2">
    <source>
        <dbReference type="ARBA" id="ARBA00009358"/>
    </source>
</evidence>
<gene>
    <name evidence="11" type="ORF">QE152_g19107</name>
</gene>
<keyword evidence="6" id="KW-0256">Endoplasmic reticulum</keyword>
<dbReference type="InterPro" id="IPR036322">
    <property type="entry name" value="WD40_repeat_dom_sf"/>
</dbReference>
<dbReference type="PANTHER" id="PTHR13923">
    <property type="entry name" value="SEC31-RELATED PROTEIN"/>
    <property type="match status" value="1"/>
</dbReference>
<dbReference type="GO" id="GO:0030127">
    <property type="term" value="C:COPII vesicle coat"/>
    <property type="evidence" value="ECO:0007669"/>
    <property type="project" value="TreeGrafter"/>
</dbReference>
<evidence type="ECO:0000256" key="8">
    <source>
        <dbReference type="ARBA" id="ARBA00022927"/>
    </source>
</evidence>
<dbReference type="GO" id="GO:0007029">
    <property type="term" value="P:endoplasmic reticulum organization"/>
    <property type="evidence" value="ECO:0007669"/>
    <property type="project" value="TreeGrafter"/>
</dbReference>
<evidence type="ECO:0000256" key="6">
    <source>
        <dbReference type="ARBA" id="ARBA00022824"/>
    </source>
</evidence>
<dbReference type="Proteomes" id="UP001458880">
    <property type="component" value="Unassembled WGS sequence"/>
</dbReference>
<dbReference type="PROSITE" id="PS50294">
    <property type="entry name" value="WD_REPEATS_REGION"/>
    <property type="match status" value="1"/>
</dbReference>
<keyword evidence="5" id="KW-0677">Repeat</keyword>
<dbReference type="FunFam" id="1.20.940.10:FF:000001">
    <property type="entry name" value="Protein transport protein Sec31A isoform A"/>
    <property type="match status" value="1"/>
</dbReference>
<dbReference type="GO" id="GO:0015031">
    <property type="term" value="P:protein transport"/>
    <property type="evidence" value="ECO:0007669"/>
    <property type="project" value="UniProtKB-KW"/>
</dbReference>
<dbReference type="SMART" id="SM00320">
    <property type="entry name" value="WD40"/>
    <property type="match status" value="5"/>
</dbReference>
<dbReference type="GO" id="GO:0090110">
    <property type="term" value="P:COPII-coated vesicle cargo loading"/>
    <property type="evidence" value="ECO:0007669"/>
    <property type="project" value="TreeGrafter"/>
</dbReference>
<reference evidence="11 12" key="1">
    <citation type="journal article" date="2024" name="BMC Genomics">
        <title>De novo assembly and annotation of Popillia japonica's genome with initial clues to its potential as an invasive pest.</title>
        <authorList>
            <person name="Cucini C."/>
            <person name="Boschi S."/>
            <person name="Funari R."/>
            <person name="Cardaioli E."/>
            <person name="Iannotti N."/>
            <person name="Marturano G."/>
            <person name="Paoli F."/>
            <person name="Bruttini M."/>
            <person name="Carapelli A."/>
            <person name="Frati F."/>
            <person name="Nardi F."/>
        </authorList>
    </citation>
    <scope>NUCLEOTIDE SEQUENCE [LARGE SCALE GENOMIC DNA]</scope>
    <source>
        <strain evidence="11">DMR45628</strain>
    </source>
</reference>